<dbReference type="EC" id="1.1.1.94" evidence="10 13"/>
<keyword evidence="13" id="KW-0547">Nucleotide-binding</keyword>
<feature type="domain" description="Glycerol-3-phosphate dehydrogenase NAD-dependent N-terminal" evidence="18">
    <location>
        <begin position="2"/>
        <end position="159"/>
    </location>
</feature>
<evidence type="ECO:0000256" key="10">
    <source>
        <dbReference type="ARBA" id="ARBA00066687"/>
    </source>
</evidence>
<dbReference type="GO" id="GO:0006650">
    <property type="term" value="P:glycerophospholipid metabolic process"/>
    <property type="evidence" value="ECO:0007669"/>
    <property type="project" value="UniProtKB-UniRule"/>
</dbReference>
<dbReference type="InterPro" id="IPR006109">
    <property type="entry name" value="G3P_DH_NAD-dep_C"/>
</dbReference>
<evidence type="ECO:0000256" key="13">
    <source>
        <dbReference type="HAMAP-Rule" id="MF_00394"/>
    </source>
</evidence>
<evidence type="ECO:0000256" key="4">
    <source>
        <dbReference type="ARBA" id="ARBA00023002"/>
    </source>
</evidence>
<keyword evidence="5 13" id="KW-0520">NAD</keyword>
<evidence type="ECO:0000259" key="18">
    <source>
        <dbReference type="Pfam" id="PF01210"/>
    </source>
</evidence>
<dbReference type="GO" id="GO:0005975">
    <property type="term" value="P:carbohydrate metabolic process"/>
    <property type="evidence" value="ECO:0007669"/>
    <property type="project" value="InterPro"/>
</dbReference>
<dbReference type="SUPFAM" id="SSF51735">
    <property type="entry name" value="NAD(P)-binding Rossmann-fold domains"/>
    <property type="match status" value="1"/>
</dbReference>
<dbReference type="FunFam" id="1.10.1040.10:FF:000001">
    <property type="entry name" value="Glycerol-3-phosphate dehydrogenase [NAD(P)+]"/>
    <property type="match status" value="1"/>
</dbReference>
<dbReference type="InterPro" id="IPR011128">
    <property type="entry name" value="G3P_DH_NAD-dep_N"/>
</dbReference>
<dbReference type="Pfam" id="PF01210">
    <property type="entry name" value="NAD_Gly3P_dh_N"/>
    <property type="match status" value="1"/>
</dbReference>
<feature type="binding site" evidence="13">
    <location>
        <position position="255"/>
    </location>
    <ligand>
        <name>sn-glycerol 3-phosphate</name>
        <dbReference type="ChEBI" id="CHEBI:57597"/>
    </ligand>
</feature>
<comment type="pathway">
    <text evidence="13">Membrane lipid metabolism; glycerophospholipid metabolism.</text>
</comment>
<dbReference type="InterPro" id="IPR013328">
    <property type="entry name" value="6PGD_dom2"/>
</dbReference>
<feature type="binding site" evidence="13">
    <location>
        <position position="278"/>
    </location>
    <ligand>
        <name>NADPH</name>
        <dbReference type="ChEBI" id="CHEBI:57783"/>
    </ligand>
</feature>
<dbReference type="NCBIfam" id="NF000941">
    <property type="entry name" value="PRK00094.1-3"/>
    <property type="match status" value="1"/>
</dbReference>
<keyword evidence="21" id="KW-1185">Reference proteome</keyword>
<evidence type="ECO:0000256" key="8">
    <source>
        <dbReference type="ARBA" id="ARBA00023264"/>
    </source>
</evidence>
<dbReference type="FunFam" id="3.40.50.720:FF:000019">
    <property type="entry name" value="Glycerol-3-phosphate dehydrogenase [NAD(P)+]"/>
    <property type="match status" value="1"/>
</dbReference>
<evidence type="ECO:0000313" key="20">
    <source>
        <dbReference type="EMBL" id="MBA2133589.1"/>
    </source>
</evidence>
<evidence type="ECO:0000256" key="9">
    <source>
        <dbReference type="ARBA" id="ARBA00052716"/>
    </source>
</evidence>
<organism evidence="20 21">
    <name type="scientific">Capillibacterium thermochitinicola</name>
    <dbReference type="NCBI Taxonomy" id="2699427"/>
    <lineage>
        <taxon>Bacteria</taxon>
        <taxon>Bacillati</taxon>
        <taxon>Bacillota</taxon>
        <taxon>Capillibacterium</taxon>
    </lineage>
</organism>
<evidence type="ECO:0000256" key="2">
    <source>
        <dbReference type="ARBA" id="ARBA00022516"/>
    </source>
</evidence>
<comment type="function">
    <text evidence="13">Catalyzes the reduction of the glycolytic intermediate dihydroxyacetone phosphate (DHAP) to sn-glycerol 3-phosphate (G3P), the key precursor for phospholipid synthesis.</text>
</comment>
<evidence type="ECO:0000256" key="6">
    <source>
        <dbReference type="ARBA" id="ARBA00023098"/>
    </source>
</evidence>
<feature type="domain" description="Glycerol-3-phosphate dehydrogenase NAD-dependent C-terminal" evidence="19">
    <location>
        <begin position="179"/>
        <end position="320"/>
    </location>
</feature>
<comment type="catalytic activity">
    <reaction evidence="13">
        <text>sn-glycerol 3-phosphate + NAD(+) = dihydroxyacetone phosphate + NADH + H(+)</text>
        <dbReference type="Rhea" id="RHEA:11092"/>
        <dbReference type="ChEBI" id="CHEBI:15378"/>
        <dbReference type="ChEBI" id="CHEBI:57540"/>
        <dbReference type="ChEBI" id="CHEBI:57597"/>
        <dbReference type="ChEBI" id="CHEBI:57642"/>
        <dbReference type="ChEBI" id="CHEBI:57945"/>
        <dbReference type="EC" id="1.1.1.94"/>
    </reaction>
</comment>
<dbReference type="PANTHER" id="PTHR11728:SF1">
    <property type="entry name" value="GLYCEROL-3-PHOSPHATE DEHYDROGENASE [NAD(+)] 2, CHLOROPLASTIC"/>
    <property type="match status" value="1"/>
</dbReference>
<name>A0A8J6I333_9FIRM</name>
<feature type="binding site" evidence="13">
    <location>
        <position position="105"/>
    </location>
    <ligand>
        <name>NADPH</name>
        <dbReference type="ChEBI" id="CHEBI:57783"/>
    </ligand>
</feature>
<dbReference type="GO" id="GO:0046167">
    <property type="term" value="P:glycerol-3-phosphate biosynthetic process"/>
    <property type="evidence" value="ECO:0007669"/>
    <property type="project" value="UniProtKB-UniRule"/>
</dbReference>
<dbReference type="PRINTS" id="PR00077">
    <property type="entry name" value="GPDHDRGNASE"/>
</dbReference>
<dbReference type="Gene3D" id="1.10.1040.10">
    <property type="entry name" value="N-(1-d-carboxylethyl)-l-norvaline Dehydrogenase, domain 2"/>
    <property type="match status" value="1"/>
</dbReference>
<feature type="binding site" evidence="16">
    <location>
        <begin position="7"/>
        <end position="12"/>
    </location>
    <ligand>
        <name>NAD(+)</name>
        <dbReference type="ChEBI" id="CHEBI:57540"/>
    </ligand>
</feature>
<feature type="binding site" evidence="13">
    <location>
        <position position="139"/>
    </location>
    <ligand>
        <name>NADPH</name>
        <dbReference type="ChEBI" id="CHEBI:57783"/>
    </ligand>
</feature>
<comment type="subcellular location">
    <subcellularLocation>
        <location evidence="13">Cytoplasm</location>
    </subcellularLocation>
</comment>
<feature type="binding site" evidence="13">
    <location>
        <position position="280"/>
    </location>
    <ligand>
        <name>NADPH</name>
        <dbReference type="ChEBI" id="CHEBI:57783"/>
    </ligand>
</feature>
<dbReference type="UniPathway" id="UPA00940"/>
<dbReference type="InterPro" id="IPR008927">
    <property type="entry name" value="6-PGluconate_DH-like_C_sf"/>
</dbReference>
<evidence type="ECO:0000256" key="7">
    <source>
        <dbReference type="ARBA" id="ARBA00023209"/>
    </source>
</evidence>
<accession>A0A8J6I333</accession>
<dbReference type="SUPFAM" id="SSF48179">
    <property type="entry name" value="6-phosphogluconate dehydrogenase C-terminal domain-like"/>
    <property type="match status" value="1"/>
</dbReference>
<keyword evidence="2 13" id="KW-0444">Lipid biosynthesis</keyword>
<dbReference type="GO" id="GO:0046168">
    <property type="term" value="P:glycerol-3-phosphate catabolic process"/>
    <property type="evidence" value="ECO:0007669"/>
    <property type="project" value="InterPro"/>
</dbReference>
<evidence type="ECO:0000256" key="5">
    <source>
        <dbReference type="ARBA" id="ARBA00023027"/>
    </source>
</evidence>
<evidence type="ECO:0000313" key="21">
    <source>
        <dbReference type="Proteomes" id="UP000657177"/>
    </source>
</evidence>
<dbReference type="HAMAP" id="MF_00394">
    <property type="entry name" value="NAD_Glyc3P_dehydrog"/>
    <property type="match status" value="1"/>
</dbReference>
<dbReference type="InterPro" id="IPR036291">
    <property type="entry name" value="NAD(P)-bd_dom_sf"/>
</dbReference>
<dbReference type="NCBIfam" id="NF000940">
    <property type="entry name" value="PRK00094.1-2"/>
    <property type="match status" value="1"/>
</dbReference>
<keyword evidence="3 13" id="KW-0521">NADP</keyword>
<evidence type="ECO:0000256" key="16">
    <source>
        <dbReference type="PIRSR" id="PIRSR000114-3"/>
    </source>
</evidence>
<feature type="binding site" evidence="13">
    <location>
        <position position="135"/>
    </location>
    <ligand>
        <name>sn-glycerol 3-phosphate</name>
        <dbReference type="ChEBI" id="CHEBI:57597"/>
    </ligand>
</feature>
<feature type="binding site" evidence="15">
    <location>
        <position position="105"/>
    </location>
    <ligand>
        <name>substrate</name>
    </ligand>
</feature>
<feature type="binding site" evidence="15">
    <location>
        <begin position="254"/>
        <end position="255"/>
    </location>
    <ligand>
        <name>substrate</name>
    </ligand>
</feature>
<comment type="similarity">
    <text evidence="1 13 17">Belongs to the NAD-dependent glycerol-3-phosphate dehydrogenase family.</text>
</comment>
<proteinExistence type="inferred from homology"/>
<keyword evidence="13" id="KW-0963">Cytoplasm</keyword>
<feature type="binding site" evidence="16">
    <location>
        <position position="254"/>
    </location>
    <ligand>
        <name>NAD(+)</name>
        <dbReference type="ChEBI" id="CHEBI:57540"/>
    </ligand>
</feature>
<keyword evidence="6 13" id="KW-0443">Lipid metabolism</keyword>
<evidence type="ECO:0000256" key="12">
    <source>
        <dbReference type="ARBA" id="ARBA00080511"/>
    </source>
</evidence>
<evidence type="ECO:0000256" key="15">
    <source>
        <dbReference type="PIRSR" id="PIRSR000114-2"/>
    </source>
</evidence>
<comment type="caution">
    <text evidence="13">Lacks conserved residue(s) required for the propagation of feature annotation.</text>
</comment>
<dbReference type="AlphaFoldDB" id="A0A8J6I333"/>
<evidence type="ECO:0000256" key="14">
    <source>
        <dbReference type="PIRSR" id="PIRSR000114-1"/>
    </source>
</evidence>
<keyword evidence="4 13" id="KW-0560">Oxidoreductase</keyword>
<feature type="binding site" evidence="13">
    <location>
        <position position="254"/>
    </location>
    <ligand>
        <name>NADPH</name>
        <dbReference type="ChEBI" id="CHEBI:57783"/>
    </ligand>
</feature>
<dbReference type="PIRSF" id="PIRSF000114">
    <property type="entry name" value="Glycerol-3-P_dh"/>
    <property type="match status" value="1"/>
</dbReference>
<feature type="active site" description="Proton acceptor" evidence="13 14">
    <location>
        <position position="190"/>
    </location>
</feature>
<evidence type="ECO:0000256" key="3">
    <source>
        <dbReference type="ARBA" id="ARBA00022857"/>
    </source>
</evidence>
<evidence type="ECO:0000256" key="11">
    <source>
        <dbReference type="ARBA" id="ARBA00069372"/>
    </source>
</evidence>
<reference evidence="20" key="1">
    <citation type="submission" date="2020-06" db="EMBL/GenBank/DDBJ databases">
        <title>Novel chitinolytic bacterium.</title>
        <authorList>
            <person name="Ungkulpasvich U."/>
            <person name="Kosugi A."/>
            <person name="Uke A."/>
        </authorList>
    </citation>
    <scope>NUCLEOTIDE SEQUENCE</scope>
    <source>
        <strain evidence="20">UUS1-1</strain>
    </source>
</reference>
<sequence length="335" mass="36705">MKVGVVGAGGWGTALAKLLTENGHQVMLWAYEQETMAEINQKHTNERFLPGVVLPAELRASTDPAEVVDGAELVTFVVPSQWVRTTAKQFASHLAPETVVVNAGKGLEIQTLKTLSQVLKEELSALHHEIVVLSGPNHSEEVSRRLPSATVVASPDLKVAEEVQEIFMSPYFRVYTNRDRLGVELGGALKNVFSMAAGICDGLNFGDNTKAALVTRALAEMRRLGVMMGAEPETFSGLSGLGDLFVTAASRHSRNAWAGREIGKGRRLEEILASTPMVVEGVPTTKAAYALSKKFQVELPIVEKMYQVLFEDYPPRQAVEDLMIRERRSETEDIF</sequence>
<feature type="binding site" evidence="13">
    <location>
        <position position="253"/>
    </location>
    <ligand>
        <name>sn-glycerol 3-phosphate</name>
        <dbReference type="ChEBI" id="CHEBI:57597"/>
    </ligand>
</feature>
<evidence type="ECO:0000259" key="19">
    <source>
        <dbReference type="Pfam" id="PF07479"/>
    </source>
</evidence>
<dbReference type="RefSeq" id="WP_181340058.1">
    <property type="nucleotide sequence ID" value="NZ_JAAKDE010000016.1"/>
</dbReference>
<dbReference type="InterPro" id="IPR006168">
    <property type="entry name" value="G3P_DH_NAD-dep"/>
</dbReference>
<comment type="caution">
    <text evidence="20">The sequence shown here is derived from an EMBL/GenBank/DDBJ whole genome shotgun (WGS) entry which is preliminary data.</text>
</comment>
<dbReference type="NCBIfam" id="NF000942">
    <property type="entry name" value="PRK00094.1-4"/>
    <property type="match status" value="1"/>
</dbReference>
<evidence type="ECO:0000256" key="17">
    <source>
        <dbReference type="RuleBase" id="RU000437"/>
    </source>
</evidence>
<dbReference type="GO" id="GO:0008654">
    <property type="term" value="P:phospholipid biosynthetic process"/>
    <property type="evidence" value="ECO:0007669"/>
    <property type="project" value="UniProtKB-KW"/>
</dbReference>
<keyword evidence="8 13" id="KW-1208">Phospholipid metabolism</keyword>
<dbReference type="GO" id="GO:0005829">
    <property type="term" value="C:cytosol"/>
    <property type="evidence" value="ECO:0007669"/>
    <property type="project" value="TreeGrafter"/>
</dbReference>
<dbReference type="GO" id="GO:0047952">
    <property type="term" value="F:glycerol-3-phosphate dehydrogenase [NAD(P)+] activity"/>
    <property type="evidence" value="ECO:0007669"/>
    <property type="project" value="UniProtKB-UniRule"/>
</dbReference>
<dbReference type="EMBL" id="JAAKDE010000016">
    <property type="protein sequence ID" value="MBA2133589.1"/>
    <property type="molecule type" value="Genomic_DNA"/>
</dbReference>
<dbReference type="Pfam" id="PF07479">
    <property type="entry name" value="NAD_Gly3P_dh_C"/>
    <property type="match status" value="1"/>
</dbReference>
<dbReference type="Proteomes" id="UP000657177">
    <property type="component" value="Unassembled WGS sequence"/>
</dbReference>
<keyword evidence="7 13" id="KW-0594">Phospholipid biosynthesis</keyword>
<dbReference type="GO" id="GO:0051287">
    <property type="term" value="F:NAD binding"/>
    <property type="evidence" value="ECO:0007669"/>
    <property type="project" value="InterPro"/>
</dbReference>
<gene>
    <name evidence="13" type="primary">gpsA</name>
    <name evidence="20" type="ORF">G5B42_08565</name>
</gene>
<comment type="catalytic activity">
    <reaction evidence="9">
        <text>sn-glycerol 3-phosphate + NADP(+) = dihydroxyacetone phosphate + NADPH + H(+)</text>
        <dbReference type="Rhea" id="RHEA:11096"/>
        <dbReference type="ChEBI" id="CHEBI:15378"/>
        <dbReference type="ChEBI" id="CHEBI:57597"/>
        <dbReference type="ChEBI" id="CHEBI:57642"/>
        <dbReference type="ChEBI" id="CHEBI:57783"/>
        <dbReference type="ChEBI" id="CHEBI:58349"/>
        <dbReference type="EC" id="1.1.1.94"/>
    </reaction>
    <physiologicalReaction direction="right-to-left" evidence="9">
        <dbReference type="Rhea" id="RHEA:11098"/>
    </physiologicalReaction>
</comment>
<feature type="binding site" evidence="13">
    <location>
        <position position="11"/>
    </location>
    <ligand>
        <name>NADPH</name>
        <dbReference type="ChEBI" id="CHEBI:57783"/>
    </ligand>
</feature>
<dbReference type="PANTHER" id="PTHR11728">
    <property type="entry name" value="GLYCEROL-3-PHOSPHATE DEHYDROGENASE"/>
    <property type="match status" value="1"/>
</dbReference>
<evidence type="ECO:0000256" key="1">
    <source>
        <dbReference type="ARBA" id="ARBA00011009"/>
    </source>
</evidence>
<feature type="binding site" evidence="13">
    <location>
        <position position="254"/>
    </location>
    <ligand>
        <name>sn-glycerol 3-phosphate</name>
        <dbReference type="ChEBI" id="CHEBI:57597"/>
    </ligand>
</feature>
<feature type="binding site" evidence="13">
    <location>
        <position position="105"/>
    </location>
    <ligand>
        <name>sn-glycerol 3-phosphate</name>
        <dbReference type="ChEBI" id="CHEBI:57597"/>
    </ligand>
</feature>
<feature type="binding site" evidence="13">
    <location>
        <position position="190"/>
    </location>
    <ligand>
        <name>sn-glycerol 3-phosphate</name>
        <dbReference type="ChEBI" id="CHEBI:57597"/>
    </ligand>
</feature>
<protein>
    <recommendedName>
        <fullName evidence="11 13">Glycerol-3-phosphate dehydrogenase [NAD(P)+]</fullName>
        <ecNumber evidence="10 13">1.1.1.94</ecNumber>
    </recommendedName>
    <alternativeName>
        <fullName evidence="13">NAD(P)(+)-dependent glycerol-3-phosphate dehydrogenase</fullName>
    </alternativeName>
    <alternativeName>
        <fullName evidence="12 13">NAD(P)H-dependent dihydroxyacetone-phosphate reductase</fullName>
    </alternativeName>
</protein>
<dbReference type="Gene3D" id="3.40.50.720">
    <property type="entry name" value="NAD(P)-binding Rossmann-like Domain"/>
    <property type="match status" value="1"/>
</dbReference>
<feature type="binding site" evidence="13">
    <location>
        <position position="243"/>
    </location>
    <ligand>
        <name>sn-glycerol 3-phosphate</name>
        <dbReference type="ChEBI" id="CHEBI:57597"/>
    </ligand>
</feature>